<keyword evidence="13" id="KW-1185">Reference proteome</keyword>
<evidence type="ECO:0000256" key="11">
    <source>
        <dbReference type="HAMAP-Rule" id="MF_00230"/>
    </source>
</evidence>
<dbReference type="Gene3D" id="1.10.1610.10">
    <property type="match status" value="1"/>
</dbReference>
<dbReference type="EC" id="2.4.2.21" evidence="4 11"/>
<dbReference type="Pfam" id="PF02277">
    <property type="entry name" value="DBI_PRT"/>
    <property type="match status" value="1"/>
</dbReference>
<dbReference type="InterPro" id="IPR023195">
    <property type="entry name" value="Nict_dMeBzImd_PRibTrfase_N"/>
</dbReference>
<keyword evidence="7 11" id="KW-0328">Glycosyltransferase</keyword>
<dbReference type="AlphaFoldDB" id="A0A4P7GP23"/>
<dbReference type="GO" id="GO:0009236">
    <property type="term" value="P:cobalamin biosynthetic process"/>
    <property type="evidence" value="ECO:0007669"/>
    <property type="project" value="UniProtKB-UniRule"/>
</dbReference>
<evidence type="ECO:0000256" key="4">
    <source>
        <dbReference type="ARBA" id="ARBA00011991"/>
    </source>
</evidence>
<dbReference type="Proteomes" id="UP000294894">
    <property type="component" value="Chromosome"/>
</dbReference>
<keyword evidence="6 11" id="KW-0169">Cobalamin biosynthesis</keyword>
<reference evidence="12 13" key="1">
    <citation type="submission" date="2019-03" db="EMBL/GenBank/DDBJ databases">
        <title>Three New Species of Nocardioides, Nocardioides euryhalodurans sp. nov., Nocardioides seonyuensis sp. nov. and Nocardioides eburneoflavus sp. nov., Iolated from Soil.</title>
        <authorList>
            <person name="Roh S.G."/>
            <person name="Lee C."/>
            <person name="Kim M.-K."/>
            <person name="Kim S.B."/>
        </authorList>
    </citation>
    <scope>NUCLEOTIDE SEQUENCE [LARGE SCALE GENOMIC DNA]</scope>
    <source>
        <strain evidence="12 13">MMS17-SY117</strain>
    </source>
</reference>
<dbReference type="FunFam" id="3.40.50.10210:FF:000001">
    <property type="entry name" value="Nicotinate-nucleotide--dimethylbenzimidazole phosphoribosyltransferase"/>
    <property type="match status" value="1"/>
</dbReference>
<dbReference type="CDD" id="cd02439">
    <property type="entry name" value="DMB-PRT_CobT"/>
    <property type="match status" value="1"/>
</dbReference>
<evidence type="ECO:0000256" key="10">
    <source>
        <dbReference type="ARBA" id="ARBA00047340"/>
    </source>
</evidence>
<evidence type="ECO:0000256" key="2">
    <source>
        <dbReference type="ARBA" id="ARBA00005049"/>
    </source>
</evidence>
<sequence length="349" mass="35707">MTHVARIDEGARTGARRRVDALAKPLGALGRLEDLAVWLAGVQGTSAPVPPREVSVVVFAGDHGVTGDGAVSAYPRAVTAAMVREFLRGGAAVNVLAGAHGARVRVVDLGVDDDLTDTPPEVRRHKVRRGSGAIQREDALTVDQALAGLAAGRAIADEEVDAGADLLVPGDMGIGNTTVAATLVGTVLGLDADQVVGWGTGVDDETWRHKRDVVAAALERARPYADDPVALLRSVGSADLAAGTGFLLRSAERGVPVLLDGVVSGACALLAERSAPGAVAWWCAGHRSTEPAHRAALASLGLAPLLDLELRLGEASGALTALPLLRTAALLLAGMTTLDSVAPPVPEQV</sequence>
<evidence type="ECO:0000256" key="6">
    <source>
        <dbReference type="ARBA" id="ARBA00022573"/>
    </source>
</evidence>
<dbReference type="KEGG" id="noy:EXE57_18080"/>
<organism evidence="12 13">
    <name type="scientific">Nocardioides euryhalodurans</name>
    <dbReference type="NCBI Taxonomy" id="2518370"/>
    <lineage>
        <taxon>Bacteria</taxon>
        <taxon>Bacillati</taxon>
        <taxon>Actinomycetota</taxon>
        <taxon>Actinomycetes</taxon>
        <taxon>Propionibacteriales</taxon>
        <taxon>Nocardioidaceae</taxon>
        <taxon>Nocardioides</taxon>
    </lineage>
</organism>
<comment type="function">
    <text evidence="1 11">Catalyzes the synthesis of alpha-ribazole-5'-phosphate from nicotinate mononucleotide (NAMN) and 5,6-dimethylbenzimidazole (DMB).</text>
</comment>
<dbReference type="InterPro" id="IPR017846">
    <property type="entry name" value="Nict_dMeBzImd_PRibTrfase_bact"/>
</dbReference>
<dbReference type="RefSeq" id="WP_135079932.1">
    <property type="nucleotide sequence ID" value="NZ_CP038267.1"/>
</dbReference>
<dbReference type="InterPro" id="IPR003200">
    <property type="entry name" value="Nict_dMeBzImd_PRibTrfase"/>
</dbReference>
<dbReference type="GO" id="GO:0008939">
    <property type="term" value="F:nicotinate-nucleotide-dimethylbenzimidazole phosphoribosyltransferase activity"/>
    <property type="evidence" value="ECO:0007669"/>
    <property type="project" value="UniProtKB-UniRule"/>
</dbReference>
<dbReference type="PANTHER" id="PTHR43463:SF1">
    <property type="entry name" value="NICOTINATE-NUCLEOTIDE--DIMETHYLBENZIMIDAZOLE PHOSPHORIBOSYLTRANSFERASE"/>
    <property type="match status" value="1"/>
</dbReference>
<accession>A0A4P7GP23</accession>
<keyword evidence="8 11" id="KW-0808">Transferase</keyword>
<evidence type="ECO:0000313" key="13">
    <source>
        <dbReference type="Proteomes" id="UP000294894"/>
    </source>
</evidence>
<dbReference type="InterPro" id="IPR036087">
    <property type="entry name" value="Nict_dMeBzImd_PRibTrfase_sf"/>
</dbReference>
<comment type="similarity">
    <text evidence="3 11">Belongs to the CobT family.</text>
</comment>
<evidence type="ECO:0000256" key="8">
    <source>
        <dbReference type="ARBA" id="ARBA00022679"/>
    </source>
</evidence>
<dbReference type="NCBIfam" id="TIGR03160">
    <property type="entry name" value="cobT_DBIPRT"/>
    <property type="match status" value="1"/>
</dbReference>
<dbReference type="HAMAP" id="MF_00230">
    <property type="entry name" value="CobT"/>
    <property type="match status" value="1"/>
</dbReference>
<dbReference type="PANTHER" id="PTHR43463">
    <property type="entry name" value="NICOTINATE-NUCLEOTIDE--DIMETHYLBENZIMIDAZOLE PHOSPHORIBOSYLTRANSFERASE"/>
    <property type="match status" value="1"/>
</dbReference>
<dbReference type="NCBIfam" id="NF000996">
    <property type="entry name" value="PRK00105.1"/>
    <property type="match status" value="1"/>
</dbReference>
<dbReference type="UniPathway" id="UPA00061">
    <property type="reaction ID" value="UER00516"/>
</dbReference>
<evidence type="ECO:0000256" key="1">
    <source>
        <dbReference type="ARBA" id="ARBA00002197"/>
    </source>
</evidence>
<protein>
    <recommendedName>
        <fullName evidence="5 11">Nicotinate-nucleotide--dimethylbenzimidazole phosphoribosyltransferase</fullName>
        <shortName evidence="11">NN:DBI PRT</shortName>
        <ecNumber evidence="4 11">2.4.2.21</ecNumber>
    </recommendedName>
    <alternativeName>
        <fullName evidence="9 11">N(1)-alpha-phosphoribosyltransferase</fullName>
    </alternativeName>
</protein>
<evidence type="ECO:0000313" key="12">
    <source>
        <dbReference type="EMBL" id="QBR93975.1"/>
    </source>
</evidence>
<dbReference type="EMBL" id="CP038267">
    <property type="protein sequence ID" value="QBR93975.1"/>
    <property type="molecule type" value="Genomic_DNA"/>
</dbReference>
<evidence type="ECO:0000256" key="5">
    <source>
        <dbReference type="ARBA" id="ARBA00015486"/>
    </source>
</evidence>
<proteinExistence type="inferred from homology"/>
<dbReference type="SUPFAM" id="SSF52733">
    <property type="entry name" value="Nicotinate mononucleotide:5,6-dimethylbenzimidazole phosphoribosyltransferase (CobT)"/>
    <property type="match status" value="1"/>
</dbReference>
<dbReference type="OrthoDB" id="9773807at2"/>
<feature type="active site" description="Proton acceptor" evidence="11">
    <location>
        <position position="314"/>
    </location>
</feature>
<name>A0A4P7GP23_9ACTN</name>
<comment type="pathway">
    <text evidence="2 11">Nucleoside biosynthesis; alpha-ribazole biosynthesis; alpha-ribazole from 5,6-dimethylbenzimidazole: step 1/2.</text>
</comment>
<dbReference type="Gene3D" id="3.40.50.10210">
    <property type="match status" value="1"/>
</dbReference>
<gene>
    <name evidence="11 12" type="primary">cobT</name>
    <name evidence="12" type="ORF">EXE57_18080</name>
</gene>
<comment type="catalytic activity">
    <reaction evidence="10 11">
        <text>5,6-dimethylbenzimidazole + nicotinate beta-D-ribonucleotide = alpha-ribazole 5'-phosphate + nicotinate + H(+)</text>
        <dbReference type="Rhea" id="RHEA:11196"/>
        <dbReference type="ChEBI" id="CHEBI:15378"/>
        <dbReference type="ChEBI" id="CHEBI:15890"/>
        <dbReference type="ChEBI" id="CHEBI:32544"/>
        <dbReference type="ChEBI" id="CHEBI:57502"/>
        <dbReference type="ChEBI" id="CHEBI:57918"/>
        <dbReference type="EC" id="2.4.2.21"/>
    </reaction>
</comment>
<evidence type="ECO:0000256" key="3">
    <source>
        <dbReference type="ARBA" id="ARBA00007110"/>
    </source>
</evidence>
<evidence type="ECO:0000256" key="7">
    <source>
        <dbReference type="ARBA" id="ARBA00022676"/>
    </source>
</evidence>
<evidence type="ECO:0000256" key="9">
    <source>
        <dbReference type="ARBA" id="ARBA00030686"/>
    </source>
</evidence>